<evidence type="ECO:0008006" key="3">
    <source>
        <dbReference type="Google" id="ProtNLM"/>
    </source>
</evidence>
<proteinExistence type="predicted"/>
<dbReference type="AlphaFoldDB" id="A0A1N6EVP4"/>
<keyword evidence="2" id="KW-1185">Reference proteome</keyword>
<gene>
    <name evidence="1" type="ORF">SAMN05421769_0737</name>
</gene>
<dbReference type="EMBL" id="FSRQ01000001">
    <property type="protein sequence ID" value="SIN87003.1"/>
    <property type="molecule type" value="Genomic_DNA"/>
</dbReference>
<organism evidence="1 2">
    <name type="scientific">Chryseobacterium scophthalmum</name>
    <dbReference type="NCBI Taxonomy" id="59733"/>
    <lineage>
        <taxon>Bacteria</taxon>
        <taxon>Pseudomonadati</taxon>
        <taxon>Bacteroidota</taxon>
        <taxon>Flavobacteriia</taxon>
        <taxon>Flavobacteriales</taxon>
        <taxon>Weeksellaceae</taxon>
        <taxon>Chryseobacterium group</taxon>
        <taxon>Chryseobacterium</taxon>
    </lineage>
</organism>
<evidence type="ECO:0000313" key="2">
    <source>
        <dbReference type="Proteomes" id="UP000184782"/>
    </source>
</evidence>
<reference evidence="2" key="1">
    <citation type="submission" date="2016-12" db="EMBL/GenBank/DDBJ databases">
        <authorList>
            <person name="Varghese N."/>
            <person name="Submissions S."/>
        </authorList>
    </citation>
    <scope>NUCLEOTIDE SEQUENCE [LARGE SCALE GENOMIC DNA]</scope>
    <source>
        <strain evidence="2">DSM 16779</strain>
    </source>
</reference>
<dbReference type="RefSeq" id="WP_185116680.1">
    <property type="nucleotide sequence ID" value="NZ_FSRQ01000001.1"/>
</dbReference>
<sequence>MSTSELQMKLDLINRISILDDARIIKEIKKLLDFELDEKVYELNQPQKSRIEEARNEYKNAQILTEEDANNEIDQWLNKK</sequence>
<protein>
    <recommendedName>
        <fullName evidence="3">Addiction module component</fullName>
    </recommendedName>
</protein>
<name>A0A1N6EVP4_9FLAO</name>
<evidence type="ECO:0000313" key="1">
    <source>
        <dbReference type="EMBL" id="SIN87003.1"/>
    </source>
</evidence>
<accession>A0A1N6EVP4</accession>
<dbReference type="Proteomes" id="UP000184782">
    <property type="component" value="Unassembled WGS sequence"/>
</dbReference>